<evidence type="ECO:0000313" key="3">
    <source>
        <dbReference type="EMBL" id="KAJ9538523.1"/>
    </source>
</evidence>
<dbReference type="SUPFAM" id="SSF50249">
    <property type="entry name" value="Nucleic acid-binding proteins"/>
    <property type="match status" value="1"/>
</dbReference>
<dbReference type="Pfam" id="PF08646">
    <property type="entry name" value="Rep_fac-A_C"/>
    <property type="match status" value="1"/>
</dbReference>
<evidence type="ECO:0000313" key="4">
    <source>
        <dbReference type="Proteomes" id="UP001172457"/>
    </source>
</evidence>
<comment type="caution">
    <text evidence="3">The sequence shown here is derived from an EMBL/GenBank/DDBJ whole genome shotgun (WGS) entry which is preliminary data.</text>
</comment>
<sequence>MHVHPLLFSLHSTCIEYQFTCYLITDVIRVVQHVSPIVSIRRKINQQIIPKWDITLVDETYATLALTFFILFMTLYLVNKSVVSLWNHHATSVCQELFDMGDNSPIVAIKQINNIGFDRLPFYPIDEYSRSVNVLNLGHTSFYNQQPIFGRGQDIPLIFSLHASMIFINPHQTMSYPACNTCKKKVTKSGEKGYWCDHCQHHYEESFTLRVCLATLSAKFSDAVKPGFLYSTPTSRRRRSQVSFAIAKGQIGLVPLSSYRWLTRVQPHVVGKIIVGRRVDDSNMFELVLQDDTSHGIKLRLRSDHHAHFNSDTYRAIMQKFVIYVGRVKLVHQDEGCPSQSQTNPQQIWGLNMAPLKCPHACAREGSNSFLHFQKQRKRSQLRNWKWDDVIHVDSDEKGPTNDDEFIDTTGSSSTR</sequence>
<feature type="region of interest" description="Disordered" evidence="1">
    <location>
        <begin position="393"/>
        <end position="416"/>
    </location>
</feature>
<proteinExistence type="predicted"/>
<protein>
    <recommendedName>
        <fullName evidence="2">Replication factor A C-terminal domain-containing protein</fullName>
    </recommendedName>
</protein>
<keyword evidence="4" id="KW-1185">Reference proteome</keyword>
<dbReference type="AlphaFoldDB" id="A0AA38SUC0"/>
<feature type="domain" description="Replication factor A C-terminal" evidence="2">
    <location>
        <begin position="159"/>
        <end position="213"/>
    </location>
</feature>
<dbReference type="EMBL" id="JARYMX010000008">
    <property type="protein sequence ID" value="KAJ9538523.1"/>
    <property type="molecule type" value="Genomic_DNA"/>
</dbReference>
<gene>
    <name evidence="3" type="ORF">OSB04_031256</name>
</gene>
<organism evidence="3 4">
    <name type="scientific">Centaurea solstitialis</name>
    <name type="common">yellow star-thistle</name>
    <dbReference type="NCBI Taxonomy" id="347529"/>
    <lineage>
        <taxon>Eukaryota</taxon>
        <taxon>Viridiplantae</taxon>
        <taxon>Streptophyta</taxon>
        <taxon>Embryophyta</taxon>
        <taxon>Tracheophyta</taxon>
        <taxon>Spermatophyta</taxon>
        <taxon>Magnoliopsida</taxon>
        <taxon>eudicotyledons</taxon>
        <taxon>Gunneridae</taxon>
        <taxon>Pentapetalae</taxon>
        <taxon>asterids</taxon>
        <taxon>campanulids</taxon>
        <taxon>Asterales</taxon>
        <taxon>Asteraceae</taxon>
        <taxon>Carduoideae</taxon>
        <taxon>Cardueae</taxon>
        <taxon>Centaureinae</taxon>
        <taxon>Centaurea</taxon>
    </lineage>
</organism>
<name>A0AA38SUC0_9ASTR</name>
<evidence type="ECO:0000256" key="1">
    <source>
        <dbReference type="SAM" id="MobiDB-lite"/>
    </source>
</evidence>
<dbReference type="InterPro" id="IPR013955">
    <property type="entry name" value="Rep_factor-A_C"/>
</dbReference>
<evidence type="ECO:0000259" key="2">
    <source>
        <dbReference type="Pfam" id="PF08646"/>
    </source>
</evidence>
<dbReference type="InterPro" id="IPR012340">
    <property type="entry name" value="NA-bd_OB-fold"/>
</dbReference>
<reference evidence="3" key="1">
    <citation type="submission" date="2023-03" db="EMBL/GenBank/DDBJ databases">
        <title>Chromosome-scale reference genome and RAD-based genetic map of yellow starthistle (Centaurea solstitialis) reveal putative structural variation and QTLs associated with invader traits.</title>
        <authorList>
            <person name="Reatini B."/>
            <person name="Cang F.A."/>
            <person name="Jiang Q."/>
            <person name="Mckibben M.T.W."/>
            <person name="Barker M.S."/>
            <person name="Rieseberg L.H."/>
            <person name="Dlugosch K.M."/>
        </authorList>
    </citation>
    <scope>NUCLEOTIDE SEQUENCE</scope>
    <source>
        <strain evidence="3">CAN-66</strain>
        <tissue evidence="3">Leaf</tissue>
    </source>
</reference>
<dbReference type="Gene3D" id="2.40.50.140">
    <property type="entry name" value="Nucleic acid-binding proteins"/>
    <property type="match status" value="2"/>
</dbReference>
<accession>A0AA38SUC0</accession>
<dbReference type="Proteomes" id="UP001172457">
    <property type="component" value="Chromosome 8"/>
</dbReference>